<comment type="caution">
    <text evidence="2">The sequence shown here is derived from an EMBL/GenBank/DDBJ whole genome shotgun (WGS) entry which is preliminary data.</text>
</comment>
<reference evidence="2 3" key="1">
    <citation type="submission" date="2018-08" db="EMBL/GenBank/DDBJ databases">
        <title>Genomic Encyclopedia of Type Strains, Phase IV (KMG-IV): sequencing the most valuable type-strain genomes for metagenomic binning, comparative biology and taxonomic classification.</title>
        <authorList>
            <person name="Goeker M."/>
        </authorList>
    </citation>
    <scope>NUCLEOTIDE SEQUENCE [LARGE SCALE GENOMIC DNA]</scope>
    <source>
        <strain evidence="2 3">BW863</strain>
    </source>
</reference>
<dbReference type="AlphaFoldDB" id="A0A3D9YX81"/>
<proteinExistence type="predicted"/>
<keyword evidence="3" id="KW-1185">Reference proteome</keyword>
<name>A0A3D9YX81_9HYPH</name>
<organism evidence="2 3">
    <name type="scientific">Methylovirgula ligni</name>
    <dbReference type="NCBI Taxonomy" id="569860"/>
    <lineage>
        <taxon>Bacteria</taxon>
        <taxon>Pseudomonadati</taxon>
        <taxon>Pseudomonadota</taxon>
        <taxon>Alphaproteobacteria</taxon>
        <taxon>Hyphomicrobiales</taxon>
        <taxon>Beijerinckiaceae</taxon>
        <taxon>Methylovirgula</taxon>
    </lineage>
</organism>
<sequence>MNLIQPRSALPGPTDRAIRPRLSPQGARLTRGLGLALALTGMTTIAASADGVQVGQEIVQGAPQDPGVSSAPMPPKRPAALEATQPSPASIAPQPEDTQANTAPAPQKEPDEPIDNTRFNDGPGTMLKLPPASHARMHQCAVEWQNMKLAGTAEEKIWFNFARKCLTR</sequence>
<dbReference type="EMBL" id="QUMO01000003">
    <property type="protein sequence ID" value="REF86311.1"/>
    <property type="molecule type" value="Genomic_DNA"/>
</dbReference>
<protein>
    <submittedName>
        <fullName evidence="2">Uncharacterized protein</fullName>
    </submittedName>
</protein>
<feature type="region of interest" description="Disordered" evidence="1">
    <location>
        <begin position="1"/>
        <end position="25"/>
    </location>
</feature>
<evidence type="ECO:0000256" key="1">
    <source>
        <dbReference type="SAM" id="MobiDB-lite"/>
    </source>
</evidence>
<evidence type="ECO:0000313" key="3">
    <source>
        <dbReference type="Proteomes" id="UP000256900"/>
    </source>
</evidence>
<evidence type="ECO:0000313" key="2">
    <source>
        <dbReference type="EMBL" id="REF86311.1"/>
    </source>
</evidence>
<gene>
    <name evidence="2" type="ORF">DES32_2362</name>
</gene>
<dbReference type="Proteomes" id="UP000256900">
    <property type="component" value="Unassembled WGS sequence"/>
</dbReference>
<accession>A0A3D9YX81</accession>
<feature type="region of interest" description="Disordered" evidence="1">
    <location>
        <begin position="59"/>
        <end position="122"/>
    </location>
</feature>